<keyword evidence="3" id="KW-1185">Reference proteome</keyword>
<dbReference type="RefSeq" id="WP_050058747.1">
    <property type="nucleotide sequence ID" value="NZ_JACHEK010000003.1"/>
</dbReference>
<feature type="transmembrane region" description="Helical" evidence="1">
    <location>
        <begin position="33"/>
        <end position="54"/>
    </location>
</feature>
<feature type="transmembrane region" description="Helical" evidence="1">
    <location>
        <begin position="66"/>
        <end position="83"/>
    </location>
</feature>
<feature type="transmembrane region" description="Helical" evidence="1">
    <location>
        <begin position="6"/>
        <end position="26"/>
    </location>
</feature>
<dbReference type="OrthoDB" id="117086at2"/>
<accession>A0A841JV79</accession>
<sequence>MHLNGLDLLFWAAGLAGHIALLFVLLQKRYARTYPIFTALIGANVIRTIALYVILHFGTKSQYYFAYWWLEILDTALQLGVVYEVTSHIFRPRGTWARDVRGNLGWLICLSLVTAAGLTWLASPPTRFWMQTVVIKGDFFSSVCLSELFVGMLALSVAAALPWKTPAVKISLGLGVYSTVEVIIEAAHGYFGIGRDNQVYVHLSHLRMAVYLCCVCYWIVSLWQEEPALQRVTSDMHSQMAELQQEASRSLQKLR</sequence>
<dbReference type="EMBL" id="JACHEK010000003">
    <property type="protein sequence ID" value="MBB6143649.1"/>
    <property type="molecule type" value="Genomic_DNA"/>
</dbReference>
<protein>
    <submittedName>
        <fullName evidence="2">Uncharacterized protein</fullName>
    </submittedName>
</protein>
<evidence type="ECO:0000313" key="2">
    <source>
        <dbReference type="EMBL" id="MBB6143649.1"/>
    </source>
</evidence>
<proteinExistence type="predicted"/>
<evidence type="ECO:0000256" key="1">
    <source>
        <dbReference type="SAM" id="Phobius"/>
    </source>
</evidence>
<reference evidence="2 3" key="1">
    <citation type="submission" date="2020-08" db="EMBL/GenBank/DDBJ databases">
        <title>Genomic Encyclopedia of Type Strains, Phase IV (KMG-IV): sequencing the most valuable type-strain genomes for metagenomic binning, comparative biology and taxonomic classification.</title>
        <authorList>
            <person name="Goeker M."/>
        </authorList>
    </citation>
    <scope>NUCLEOTIDE SEQUENCE [LARGE SCALE GENOMIC DNA]</scope>
    <source>
        <strain evidence="2 3">DSM 103733</strain>
    </source>
</reference>
<feature type="transmembrane region" description="Helical" evidence="1">
    <location>
        <begin position="139"/>
        <end position="162"/>
    </location>
</feature>
<name>A0A841JV79_9BACT</name>
<dbReference type="AlphaFoldDB" id="A0A841JV79"/>
<organism evidence="2 3">
    <name type="scientific">Silvibacterium bohemicum</name>
    <dbReference type="NCBI Taxonomy" id="1577686"/>
    <lineage>
        <taxon>Bacteria</taxon>
        <taxon>Pseudomonadati</taxon>
        <taxon>Acidobacteriota</taxon>
        <taxon>Terriglobia</taxon>
        <taxon>Terriglobales</taxon>
        <taxon>Acidobacteriaceae</taxon>
        <taxon>Silvibacterium</taxon>
    </lineage>
</organism>
<comment type="caution">
    <text evidence="2">The sequence shown here is derived from an EMBL/GenBank/DDBJ whole genome shotgun (WGS) entry which is preliminary data.</text>
</comment>
<evidence type="ECO:0000313" key="3">
    <source>
        <dbReference type="Proteomes" id="UP000538666"/>
    </source>
</evidence>
<keyword evidence="1" id="KW-1133">Transmembrane helix</keyword>
<keyword evidence="1" id="KW-0472">Membrane</keyword>
<gene>
    <name evidence="2" type="ORF">HNQ77_001598</name>
</gene>
<dbReference type="Proteomes" id="UP000538666">
    <property type="component" value="Unassembled WGS sequence"/>
</dbReference>
<feature type="transmembrane region" description="Helical" evidence="1">
    <location>
        <begin position="104"/>
        <end position="123"/>
    </location>
</feature>
<keyword evidence="1" id="KW-0812">Transmembrane</keyword>